<reference evidence="2 3" key="1">
    <citation type="submission" date="2023-11" db="EMBL/GenBank/DDBJ databases">
        <title>Halocaridina rubra genome assembly.</title>
        <authorList>
            <person name="Smith C."/>
        </authorList>
    </citation>
    <scope>NUCLEOTIDE SEQUENCE [LARGE SCALE GENOMIC DNA]</scope>
    <source>
        <strain evidence="2">EP-1</strain>
        <tissue evidence="2">Whole</tissue>
    </source>
</reference>
<protein>
    <submittedName>
        <fullName evidence="2">Uncharacterized protein</fullName>
    </submittedName>
</protein>
<sequence>MLWQVPVAPCPLSEDRDSLQIVHASIFEHLEEGEDCNLRIPTSPVRNFIPISKQKDSHIDYQNQFHIQSRKIRGTTRGKTVTKKGTGQKCKRKSRPTKRSNKCVKRKKN</sequence>
<feature type="compositionally biased region" description="Basic residues" evidence="1">
    <location>
        <begin position="73"/>
        <end position="82"/>
    </location>
</feature>
<gene>
    <name evidence="2" type="ORF">SK128_005587</name>
</gene>
<dbReference type="AlphaFoldDB" id="A0AAN9AH34"/>
<evidence type="ECO:0000313" key="3">
    <source>
        <dbReference type="Proteomes" id="UP001381693"/>
    </source>
</evidence>
<comment type="caution">
    <text evidence="2">The sequence shown here is derived from an EMBL/GenBank/DDBJ whole genome shotgun (WGS) entry which is preliminary data.</text>
</comment>
<accession>A0AAN9AH34</accession>
<dbReference type="EMBL" id="JAXCGZ010000088">
    <property type="protein sequence ID" value="KAK7086757.1"/>
    <property type="molecule type" value="Genomic_DNA"/>
</dbReference>
<feature type="region of interest" description="Disordered" evidence="1">
    <location>
        <begin position="73"/>
        <end position="109"/>
    </location>
</feature>
<name>A0AAN9AH34_HALRR</name>
<evidence type="ECO:0000313" key="2">
    <source>
        <dbReference type="EMBL" id="KAK7086757.1"/>
    </source>
</evidence>
<feature type="compositionally biased region" description="Basic residues" evidence="1">
    <location>
        <begin position="89"/>
        <end position="109"/>
    </location>
</feature>
<organism evidence="2 3">
    <name type="scientific">Halocaridina rubra</name>
    <name type="common">Hawaiian red shrimp</name>
    <dbReference type="NCBI Taxonomy" id="373956"/>
    <lineage>
        <taxon>Eukaryota</taxon>
        <taxon>Metazoa</taxon>
        <taxon>Ecdysozoa</taxon>
        <taxon>Arthropoda</taxon>
        <taxon>Crustacea</taxon>
        <taxon>Multicrustacea</taxon>
        <taxon>Malacostraca</taxon>
        <taxon>Eumalacostraca</taxon>
        <taxon>Eucarida</taxon>
        <taxon>Decapoda</taxon>
        <taxon>Pleocyemata</taxon>
        <taxon>Caridea</taxon>
        <taxon>Atyoidea</taxon>
        <taxon>Atyidae</taxon>
        <taxon>Halocaridina</taxon>
    </lineage>
</organism>
<evidence type="ECO:0000256" key="1">
    <source>
        <dbReference type="SAM" id="MobiDB-lite"/>
    </source>
</evidence>
<proteinExistence type="predicted"/>
<keyword evidence="3" id="KW-1185">Reference proteome</keyword>
<dbReference type="Proteomes" id="UP001381693">
    <property type="component" value="Unassembled WGS sequence"/>
</dbReference>